<accession>A0ABV3VRZ0</accession>
<evidence type="ECO:0000313" key="2">
    <source>
        <dbReference type="Proteomes" id="UP001558474"/>
    </source>
</evidence>
<proteinExistence type="predicted"/>
<organism evidence="1 2">
    <name type="scientific">Mycolicibacterium porcinum</name>
    <dbReference type="NCBI Taxonomy" id="39693"/>
    <lineage>
        <taxon>Bacteria</taxon>
        <taxon>Bacillati</taxon>
        <taxon>Actinomycetota</taxon>
        <taxon>Actinomycetes</taxon>
        <taxon>Mycobacteriales</taxon>
        <taxon>Mycobacteriaceae</taxon>
        <taxon>Mycolicibacterium</taxon>
    </lineage>
</organism>
<dbReference type="RefSeq" id="WP_368574677.1">
    <property type="nucleotide sequence ID" value="NZ_JBDLOU010000147.1"/>
</dbReference>
<comment type="caution">
    <text evidence="1">The sequence shown here is derived from an EMBL/GenBank/DDBJ whole genome shotgun (WGS) entry which is preliminary data.</text>
</comment>
<sequence length="181" mass="19787">MTNAHRIWPAQATATEVGHHLVTGYIALSCAAIEAEHLIKIHPLYRGATGWDLQTAILDASTAIENAVCVHDLARYSAFWNHPRTITEADHARATLSDDRRTTSERLVKDLTNAFTALSKAAEHAETLIATDQYYGCSAGYIGGLGWDLETAVDDAVIAMRDAMRVGTLAAINPTFWRPQL</sequence>
<dbReference type="Proteomes" id="UP001558474">
    <property type="component" value="Unassembled WGS sequence"/>
</dbReference>
<name>A0ABV3VRZ0_9MYCO</name>
<dbReference type="PROSITE" id="PS51257">
    <property type="entry name" value="PROKAR_LIPOPROTEIN"/>
    <property type="match status" value="1"/>
</dbReference>
<gene>
    <name evidence="1" type="ORF">ABFW12_33510</name>
</gene>
<dbReference type="EMBL" id="JBDLOU010000147">
    <property type="protein sequence ID" value="MEX3743171.1"/>
    <property type="molecule type" value="Genomic_DNA"/>
</dbReference>
<evidence type="ECO:0000313" key="1">
    <source>
        <dbReference type="EMBL" id="MEX3743171.1"/>
    </source>
</evidence>
<keyword evidence="2" id="KW-1185">Reference proteome</keyword>
<protein>
    <submittedName>
        <fullName evidence="1">Uncharacterized protein</fullName>
    </submittedName>
</protein>
<reference evidence="1 2" key="1">
    <citation type="submission" date="2024-04" db="EMBL/GenBank/DDBJ databases">
        <title>Genomic Markers of Mycobacteria.</title>
        <authorList>
            <person name="Soliman M.S."/>
            <person name="Elkholy A."/>
            <person name="Soliman N.S."/>
            <person name="Abbas A."/>
            <person name="Khayrat S."/>
            <person name="Shawky S."/>
        </authorList>
    </citation>
    <scope>NUCLEOTIDE SEQUENCE [LARGE SCALE GENOMIC DNA]</scope>
    <source>
        <strain evidence="1 2">Egy-CU-AM5</strain>
    </source>
</reference>